<dbReference type="GO" id="GO:0003942">
    <property type="term" value="F:N-acetyl-gamma-glutamyl-phosphate reductase activity"/>
    <property type="evidence" value="ECO:0007669"/>
    <property type="project" value="UniProtKB-EC"/>
</dbReference>
<comment type="caution">
    <text evidence="8">The sequence shown here is derived from an EMBL/GenBank/DDBJ whole genome shotgun (WGS) entry which is preliminary data.</text>
</comment>
<comment type="subcellular location">
    <subcellularLocation>
        <location evidence="5">Cytoplasm</location>
    </subcellularLocation>
</comment>
<dbReference type="Pfam" id="PF01118">
    <property type="entry name" value="Semialdhyde_dh"/>
    <property type="match status" value="1"/>
</dbReference>
<comment type="function">
    <text evidence="5">Catalyzes the NADPH-dependent reduction of N-acetyl-5-glutamyl phosphate to yield N-acetyl-L-glutamate 5-semialdehyde.</text>
</comment>
<dbReference type="Proteomes" id="UP001244563">
    <property type="component" value="Unassembled WGS sequence"/>
</dbReference>
<sequence>MTISVAVSGASGYAGGEVLRLLAGHPNVTIGAITAHSNAGSRLGELQPHLHGLASRILEDTTVENLSGHDVVFLALPHGTSAGIAAQLPEGTVVIDAGADHRLQDASAWEKFYGSEHAGTWPYGLPELPGRREVLKGATRIAVPGCYPTSALLALTPGFANNLLQPDDVVIVSASGTSGAGKAAKVNLIGSEVMGSMSPYGVGGGHRHTPEIEQGLSNAAGESVTVSFTPTLAPMSRGILTTATAKVRLQDGRSVTEAELRQAWADAYDDEPFVHLLPEGQWPTTKSVQGSNHAVMQLAFDQHTGRVIVTCAIDNLTKGTAGGAVQSMNIALGLDETAGLNLQGVAP</sequence>
<dbReference type="Pfam" id="PF22698">
    <property type="entry name" value="Semialdhyde_dhC_1"/>
    <property type="match status" value="1"/>
</dbReference>
<dbReference type="InterPro" id="IPR000706">
    <property type="entry name" value="AGPR_type-1"/>
</dbReference>
<dbReference type="CDD" id="cd23934">
    <property type="entry name" value="AGPR_1_C"/>
    <property type="match status" value="1"/>
</dbReference>
<dbReference type="InterPro" id="IPR036291">
    <property type="entry name" value="NAD(P)-bd_dom_sf"/>
</dbReference>
<evidence type="ECO:0000259" key="7">
    <source>
        <dbReference type="SMART" id="SM00859"/>
    </source>
</evidence>
<dbReference type="PANTHER" id="PTHR32338">
    <property type="entry name" value="N-ACETYL-GAMMA-GLUTAMYL-PHOSPHATE REDUCTASE, CHLOROPLASTIC-RELATED-RELATED"/>
    <property type="match status" value="1"/>
</dbReference>
<dbReference type="Gene3D" id="3.40.50.720">
    <property type="entry name" value="NAD(P)-binding Rossmann-like Domain"/>
    <property type="match status" value="1"/>
</dbReference>
<evidence type="ECO:0000256" key="6">
    <source>
        <dbReference type="PROSITE-ProRule" id="PRU10010"/>
    </source>
</evidence>
<evidence type="ECO:0000256" key="4">
    <source>
        <dbReference type="ARBA" id="ARBA00023002"/>
    </source>
</evidence>
<dbReference type="SMART" id="SM00859">
    <property type="entry name" value="Semialdhyde_dh"/>
    <property type="match status" value="1"/>
</dbReference>
<keyword evidence="4 5" id="KW-0560">Oxidoreductase</keyword>
<dbReference type="HAMAP" id="MF_00150">
    <property type="entry name" value="ArgC_type1"/>
    <property type="match status" value="1"/>
</dbReference>
<name>A0ABT9TQD1_PAENI</name>
<dbReference type="InterPro" id="IPR023013">
    <property type="entry name" value="AGPR_AS"/>
</dbReference>
<dbReference type="EC" id="1.2.1.38" evidence="5"/>
<dbReference type="RefSeq" id="WP_306879124.1">
    <property type="nucleotide sequence ID" value="NZ_JAUSSW010000011.1"/>
</dbReference>
<accession>A0ABT9TQD1</accession>
<evidence type="ECO:0000256" key="1">
    <source>
        <dbReference type="ARBA" id="ARBA00022571"/>
    </source>
</evidence>
<dbReference type="EMBL" id="JAUSSW010000011">
    <property type="protein sequence ID" value="MDQ0103879.1"/>
    <property type="molecule type" value="Genomic_DNA"/>
</dbReference>
<keyword evidence="5" id="KW-0963">Cytoplasm</keyword>
<comment type="similarity">
    <text evidence="5">Belongs to the NAGSA dehydrogenase family. Type 1 subfamily.</text>
</comment>
<proteinExistence type="inferred from homology"/>
<comment type="pathway">
    <text evidence="5">Amino-acid biosynthesis; L-arginine biosynthesis; N(2)-acetyl-L-ornithine from L-glutamate: step 3/4.</text>
</comment>
<keyword evidence="1 5" id="KW-0055">Arginine biosynthesis</keyword>
<keyword evidence="3 5" id="KW-0521">NADP</keyword>
<dbReference type="Gene3D" id="3.30.360.10">
    <property type="entry name" value="Dihydrodipicolinate Reductase, domain 2"/>
    <property type="match status" value="1"/>
</dbReference>
<evidence type="ECO:0000313" key="8">
    <source>
        <dbReference type="EMBL" id="MDQ0103879.1"/>
    </source>
</evidence>
<organism evidence="8 9">
    <name type="scientific">Paenarthrobacter nicotinovorans</name>
    <name type="common">Arthrobacter nicotinovorans</name>
    <dbReference type="NCBI Taxonomy" id="29320"/>
    <lineage>
        <taxon>Bacteria</taxon>
        <taxon>Bacillati</taxon>
        <taxon>Actinomycetota</taxon>
        <taxon>Actinomycetes</taxon>
        <taxon>Micrococcales</taxon>
        <taxon>Micrococcaceae</taxon>
        <taxon>Paenarthrobacter</taxon>
    </lineage>
</organism>
<keyword evidence="2 5" id="KW-0028">Amino-acid biosynthesis</keyword>
<dbReference type="PROSITE" id="PS01224">
    <property type="entry name" value="ARGC"/>
    <property type="match status" value="1"/>
</dbReference>
<dbReference type="CDD" id="cd24148">
    <property type="entry name" value="AGPR_1_actinobacAGPR_like"/>
    <property type="match status" value="1"/>
</dbReference>
<feature type="domain" description="Semialdehyde dehydrogenase NAD-binding" evidence="7">
    <location>
        <begin position="4"/>
        <end position="138"/>
    </location>
</feature>
<feature type="active site" evidence="5 6">
    <location>
        <position position="146"/>
    </location>
</feature>
<dbReference type="SUPFAM" id="SSF55347">
    <property type="entry name" value="Glyceraldehyde-3-phosphate dehydrogenase-like, C-terminal domain"/>
    <property type="match status" value="1"/>
</dbReference>
<protein>
    <recommendedName>
        <fullName evidence="5">N-acetyl-gamma-glutamyl-phosphate reductase</fullName>
        <shortName evidence="5">AGPR</shortName>
        <ecNumber evidence="5">1.2.1.38</ecNumber>
    </recommendedName>
    <alternativeName>
        <fullName evidence="5">N-acetyl-glutamate semialdehyde dehydrogenase</fullName>
        <shortName evidence="5">NAGSA dehydrogenase</shortName>
    </alternativeName>
</protein>
<dbReference type="PANTHER" id="PTHR32338:SF10">
    <property type="entry name" value="N-ACETYL-GAMMA-GLUTAMYL-PHOSPHATE REDUCTASE, CHLOROPLASTIC-RELATED"/>
    <property type="match status" value="1"/>
</dbReference>
<dbReference type="SUPFAM" id="SSF51735">
    <property type="entry name" value="NAD(P)-binding Rossmann-fold domains"/>
    <property type="match status" value="1"/>
</dbReference>
<gene>
    <name evidence="5" type="primary">argC</name>
    <name evidence="8" type="ORF">J2T10_003547</name>
</gene>
<dbReference type="InterPro" id="IPR050085">
    <property type="entry name" value="AGPR"/>
</dbReference>
<evidence type="ECO:0000256" key="3">
    <source>
        <dbReference type="ARBA" id="ARBA00022857"/>
    </source>
</evidence>
<dbReference type="NCBIfam" id="TIGR01850">
    <property type="entry name" value="argC"/>
    <property type="match status" value="1"/>
</dbReference>
<comment type="catalytic activity">
    <reaction evidence="5">
        <text>N-acetyl-L-glutamate 5-semialdehyde + phosphate + NADP(+) = N-acetyl-L-glutamyl 5-phosphate + NADPH + H(+)</text>
        <dbReference type="Rhea" id="RHEA:21588"/>
        <dbReference type="ChEBI" id="CHEBI:15378"/>
        <dbReference type="ChEBI" id="CHEBI:29123"/>
        <dbReference type="ChEBI" id="CHEBI:43474"/>
        <dbReference type="ChEBI" id="CHEBI:57783"/>
        <dbReference type="ChEBI" id="CHEBI:57936"/>
        <dbReference type="ChEBI" id="CHEBI:58349"/>
        <dbReference type="EC" id="1.2.1.38"/>
    </reaction>
</comment>
<keyword evidence="9" id="KW-1185">Reference proteome</keyword>
<evidence type="ECO:0000256" key="5">
    <source>
        <dbReference type="HAMAP-Rule" id="MF_00150"/>
    </source>
</evidence>
<reference evidence="8 9" key="1">
    <citation type="submission" date="2023-07" db="EMBL/GenBank/DDBJ databases">
        <title>Sorghum-associated microbial communities from plants grown in Nebraska, USA.</title>
        <authorList>
            <person name="Schachtman D."/>
        </authorList>
    </citation>
    <scope>NUCLEOTIDE SEQUENCE [LARGE SCALE GENOMIC DNA]</scope>
    <source>
        <strain evidence="8 9">CC523</strain>
    </source>
</reference>
<evidence type="ECO:0000256" key="2">
    <source>
        <dbReference type="ARBA" id="ARBA00022605"/>
    </source>
</evidence>
<evidence type="ECO:0000313" key="9">
    <source>
        <dbReference type="Proteomes" id="UP001244563"/>
    </source>
</evidence>
<dbReference type="InterPro" id="IPR000534">
    <property type="entry name" value="Semialdehyde_DH_NAD-bd"/>
</dbReference>
<dbReference type="InterPro" id="IPR058924">
    <property type="entry name" value="AGPR_dimerisation_dom"/>
</dbReference>